<keyword evidence="3" id="KW-1185">Reference proteome</keyword>
<proteinExistence type="predicted"/>
<dbReference type="OrthoDB" id="3141838at2759"/>
<feature type="region of interest" description="Disordered" evidence="1">
    <location>
        <begin position="462"/>
        <end position="529"/>
    </location>
</feature>
<sequence length="755" mass="83622">MTLLPPQWASTPPPWYGGFSALAAPVVPAISPPHTPPVHSFSAMGHPLPFHRPQPSPAPTPTSASPFGSGMPPISAKNMRPLDRATLFEILEYFSTTTAARFGASRPVRLVIHGGAVFVLNAELSQLAATTTAMDVHSPQQRTTTRDIDYILRSFVAEWAAWGVTDAAQRLKQCILDTAARFGLGADWMNSDADIALPWAIDPVTRGQYDPISSTSMQMADQLTLFTSQNGLLQIISVAPYWTIALKMMRFNAADRADICIILRQGMSSRGIHWTPAGLEYWLLGQTWAMGYANYDPQRVATIRRRMVEVVNEVSRWDPYAPVPLRPSSSMGIYGQQQPYVPGIASPYTSPQSYPPPFVPQQQQPVIPEQRKKDKKKRDRETTAVTSWPNAWTNASPYRNPYAAPSAAVVPYIPQQSLDPARWAEDVRRAAKKERKTGGKITSWLPFRRRSRNLQEELQHWENIGDGSGSESDSDDATDVDSDEEDENESWLEERRRMWGTSARMPGRRRENNKRRRSRTRTPVAQAVTESSYVRADAGATPGFPPLMQLPGIQHSIASFMSGGMDMDNDREHDFDDEEDEEGDTVEATENAPGPSRMPRPLTAAASAPVIPPVPPYGDYAQQSRAIPRHTQSLIMPPMQPQPPATWGQAQPPAHSHQYSQPQPQHQPQSQAQSQPRGRSGLSTLPSPPRVHPNHPWTYWNHQQLAAQQAQVQTHQHQQHAPAGINGPPPPPQPSHADVNMQRVAARVGALGLNG</sequence>
<feature type="compositionally biased region" description="Acidic residues" evidence="1">
    <location>
        <begin position="472"/>
        <end position="491"/>
    </location>
</feature>
<feature type="region of interest" description="Disordered" evidence="1">
    <location>
        <begin position="564"/>
        <end position="602"/>
    </location>
</feature>
<accession>A0A8H6TKQ4</accession>
<feature type="region of interest" description="Disordered" evidence="1">
    <location>
        <begin position="351"/>
        <end position="397"/>
    </location>
</feature>
<reference evidence="2" key="1">
    <citation type="submission" date="2020-05" db="EMBL/GenBank/DDBJ databases">
        <title>Mycena genomes resolve the evolution of fungal bioluminescence.</title>
        <authorList>
            <person name="Tsai I.J."/>
        </authorList>
    </citation>
    <scope>NUCLEOTIDE SEQUENCE</scope>
    <source>
        <strain evidence="2">110903Hualien_Pintung</strain>
    </source>
</reference>
<feature type="compositionally biased region" description="Basic residues" evidence="1">
    <location>
        <begin position="511"/>
        <end position="520"/>
    </location>
</feature>
<feature type="compositionally biased region" description="Low complexity" evidence="1">
    <location>
        <begin position="702"/>
        <end position="721"/>
    </location>
</feature>
<feature type="compositionally biased region" description="Pro residues" evidence="1">
    <location>
        <begin position="50"/>
        <end position="60"/>
    </location>
</feature>
<evidence type="ECO:0000313" key="2">
    <source>
        <dbReference type="EMBL" id="KAF7319041.1"/>
    </source>
</evidence>
<comment type="caution">
    <text evidence="2">The sequence shown here is derived from an EMBL/GenBank/DDBJ whole genome shotgun (WGS) entry which is preliminary data.</text>
</comment>
<dbReference type="Proteomes" id="UP000613580">
    <property type="component" value="Unassembled WGS sequence"/>
</dbReference>
<protein>
    <submittedName>
        <fullName evidence="2">Uncharacterized protein</fullName>
    </submittedName>
</protein>
<dbReference type="AlphaFoldDB" id="A0A8H6TKQ4"/>
<dbReference type="EMBL" id="JACAZE010000003">
    <property type="protein sequence ID" value="KAF7319041.1"/>
    <property type="molecule type" value="Genomic_DNA"/>
</dbReference>
<gene>
    <name evidence="2" type="ORF">HMN09_00240300</name>
</gene>
<feature type="region of interest" description="Disordered" evidence="1">
    <location>
        <begin position="634"/>
        <end position="737"/>
    </location>
</feature>
<feature type="region of interest" description="Disordered" evidence="1">
    <location>
        <begin position="46"/>
        <end position="75"/>
    </location>
</feature>
<feature type="compositionally biased region" description="Acidic residues" evidence="1">
    <location>
        <begin position="575"/>
        <end position="587"/>
    </location>
</feature>
<feature type="compositionally biased region" description="Low complexity" evidence="1">
    <location>
        <begin position="651"/>
        <end position="676"/>
    </location>
</feature>
<name>A0A8H6TKQ4_MYCCL</name>
<feature type="compositionally biased region" description="Polar residues" evidence="1">
    <location>
        <begin position="383"/>
        <end position="397"/>
    </location>
</feature>
<evidence type="ECO:0000256" key="1">
    <source>
        <dbReference type="SAM" id="MobiDB-lite"/>
    </source>
</evidence>
<organism evidence="2 3">
    <name type="scientific">Mycena chlorophos</name>
    <name type="common">Agaric fungus</name>
    <name type="synonym">Agaricus chlorophos</name>
    <dbReference type="NCBI Taxonomy" id="658473"/>
    <lineage>
        <taxon>Eukaryota</taxon>
        <taxon>Fungi</taxon>
        <taxon>Dikarya</taxon>
        <taxon>Basidiomycota</taxon>
        <taxon>Agaricomycotina</taxon>
        <taxon>Agaricomycetes</taxon>
        <taxon>Agaricomycetidae</taxon>
        <taxon>Agaricales</taxon>
        <taxon>Marasmiineae</taxon>
        <taxon>Mycenaceae</taxon>
        <taxon>Mycena</taxon>
    </lineage>
</organism>
<evidence type="ECO:0000313" key="3">
    <source>
        <dbReference type="Proteomes" id="UP000613580"/>
    </source>
</evidence>